<keyword evidence="4" id="KW-0547">Nucleotide-binding</keyword>
<dbReference type="CDD" id="cd14037">
    <property type="entry name" value="STKc_NAK_like"/>
    <property type="match status" value="1"/>
</dbReference>
<dbReference type="EnsemblMetazoa" id="SCAU009937-RD">
    <property type="protein sequence ID" value="SCAU009937-PD"/>
    <property type="gene ID" value="SCAU009937"/>
</dbReference>
<dbReference type="GO" id="GO:0005737">
    <property type="term" value="C:cytoplasm"/>
    <property type="evidence" value="ECO:0007669"/>
    <property type="project" value="TreeGrafter"/>
</dbReference>
<feature type="compositionally biased region" description="Low complexity" evidence="9">
    <location>
        <begin position="588"/>
        <end position="601"/>
    </location>
</feature>
<evidence type="ECO:0000256" key="6">
    <source>
        <dbReference type="ARBA" id="ARBA00022840"/>
    </source>
</evidence>
<feature type="compositionally biased region" description="Polar residues" evidence="9">
    <location>
        <begin position="564"/>
        <end position="573"/>
    </location>
</feature>
<dbReference type="VEuPathDB" id="VectorBase:SCAU009937"/>
<dbReference type="InterPro" id="IPR011009">
    <property type="entry name" value="Kinase-like_dom_sf"/>
</dbReference>
<evidence type="ECO:0000256" key="1">
    <source>
        <dbReference type="ARBA" id="ARBA00012513"/>
    </source>
</evidence>
<evidence type="ECO:0000256" key="3">
    <source>
        <dbReference type="ARBA" id="ARBA00022679"/>
    </source>
</evidence>
<dbReference type="GO" id="GO:0004674">
    <property type="term" value="F:protein serine/threonine kinase activity"/>
    <property type="evidence" value="ECO:0007669"/>
    <property type="project" value="UniProtKB-KW"/>
</dbReference>
<dbReference type="Pfam" id="PF00069">
    <property type="entry name" value="Pkinase"/>
    <property type="match status" value="1"/>
</dbReference>
<keyword evidence="2" id="KW-0723">Serine/threonine-protein kinase</keyword>
<dbReference type="EnsemblMetazoa" id="SCAU009937-RG">
    <property type="protein sequence ID" value="SCAU009937-PG"/>
    <property type="gene ID" value="SCAU009937"/>
</dbReference>
<dbReference type="KEGG" id="scac:106088534"/>
<organism evidence="11 12">
    <name type="scientific">Stomoxys calcitrans</name>
    <name type="common">Stable fly</name>
    <name type="synonym">Conops calcitrans</name>
    <dbReference type="NCBI Taxonomy" id="35570"/>
    <lineage>
        <taxon>Eukaryota</taxon>
        <taxon>Metazoa</taxon>
        <taxon>Ecdysozoa</taxon>
        <taxon>Arthropoda</taxon>
        <taxon>Hexapoda</taxon>
        <taxon>Insecta</taxon>
        <taxon>Pterygota</taxon>
        <taxon>Neoptera</taxon>
        <taxon>Endopterygota</taxon>
        <taxon>Diptera</taxon>
        <taxon>Brachycera</taxon>
        <taxon>Muscomorpha</taxon>
        <taxon>Muscoidea</taxon>
        <taxon>Muscidae</taxon>
        <taxon>Stomoxys</taxon>
    </lineage>
</organism>
<feature type="compositionally biased region" description="Basic and acidic residues" evidence="9">
    <location>
        <begin position="777"/>
        <end position="786"/>
    </location>
</feature>
<name>A0A1I8PPE2_STOCA</name>
<dbReference type="STRING" id="35570.A0A1I8PPE2"/>
<comment type="catalytic activity">
    <reaction evidence="7">
        <text>L-threonyl-[protein] + ATP = O-phospho-L-threonyl-[protein] + ADP + H(+)</text>
        <dbReference type="Rhea" id="RHEA:46608"/>
        <dbReference type="Rhea" id="RHEA-COMP:11060"/>
        <dbReference type="Rhea" id="RHEA-COMP:11605"/>
        <dbReference type="ChEBI" id="CHEBI:15378"/>
        <dbReference type="ChEBI" id="CHEBI:30013"/>
        <dbReference type="ChEBI" id="CHEBI:30616"/>
        <dbReference type="ChEBI" id="CHEBI:61977"/>
        <dbReference type="ChEBI" id="CHEBI:456216"/>
        <dbReference type="EC" id="2.7.11.1"/>
    </reaction>
</comment>
<dbReference type="SUPFAM" id="SSF56112">
    <property type="entry name" value="Protein kinase-like (PK-like)"/>
    <property type="match status" value="1"/>
</dbReference>
<dbReference type="PANTHER" id="PTHR22967">
    <property type="entry name" value="SERINE/THREONINE PROTEIN KINASE"/>
    <property type="match status" value="1"/>
</dbReference>
<feature type="compositionally biased region" description="Polar residues" evidence="9">
    <location>
        <begin position="429"/>
        <end position="455"/>
    </location>
</feature>
<accession>A0A1I8PPE2</accession>
<evidence type="ECO:0000313" key="11">
    <source>
        <dbReference type="EnsemblMetazoa" id="SCAU009937-PD"/>
    </source>
</evidence>
<dbReference type="OrthoDB" id="2018507at2759"/>
<dbReference type="GO" id="GO:0045747">
    <property type="term" value="P:positive regulation of Notch signaling pathway"/>
    <property type="evidence" value="ECO:0007669"/>
    <property type="project" value="TreeGrafter"/>
</dbReference>
<feature type="compositionally biased region" description="Low complexity" evidence="9">
    <location>
        <begin position="510"/>
        <end position="519"/>
    </location>
</feature>
<dbReference type="InterPro" id="IPR000719">
    <property type="entry name" value="Prot_kinase_dom"/>
</dbReference>
<dbReference type="EnsemblMetazoa" id="SCAU009937-RB">
    <property type="protein sequence ID" value="SCAU009937-PB"/>
    <property type="gene ID" value="SCAU009937"/>
</dbReference>
<feature type="region of interest" description="Disordered" evidence="9">
    <location>
        <begin position="1065"/>
        <end position="1086"/>
    </location>
</feature>
<dbReference type="PANTHER" id="PTHR22967:SF57">
    <property type="entry name" value="AUXILIN, ISOFORM A-RELATED"/>
    <property type="match status" value="1"/>
</dbReference>
<protein>
    <recommendedName>
        <fullName evidence="1">non-specific serine/threonine protein kinase</fullName>
        <ecNumber evidence="1">2.7.11.1</ecNumber>
    </recommendedName>
</protein>
<evidence type="ECO:0000313" key="12">
    <source>
        <dbReference type="Proteomes" id="UP000095300"/>
    </source>
</evidence>
<dbReference type="GO" id="GO:2000369">
    <property type="term" value="P:regulation of clathrin-dependent endocytosis"/>
    <property type="evidence" value="ECO:0007669"/>
    <property type="project" value="TreeGrafter"/>
</dbReference>
<feature type="region of interest" description="Disordered" evidence="9">
    <location>
        <begin position="548"/>
        <end position="603"/>
    </location>
</feature>
<keyword evidence="3" id="KW-0808">Transferase</keyword>
<comment type="catalytic activity">
    <reaction evidence="8">
        <text>L-seryl-[protein] + ATP = O-phospho-L-seryl-[protein] + ADP + H(+)</text>
        <dbReference type="Rhea" id="RHEA:17989"/>
        <dbReference type="Rhea" id="RHEA-COMP:9863"/>
        <dbReference type="Rhea" id="RHEA-COMP:11604"/>
        <dbReference type="ChEBI" id="CHEBI:15378"/>
        <dbReference type="ChEBI" id="CHEBI:29999"/>
        <dbReference type="ChEBI" id="CHEBI:30616"/>
        <dbReference type="ChEBI" id="CHEBI:83421"/>
        <dbReference type="ChEBI" id="CHEBI:456216"/>
        <dbReference type="EC" id="2.7.11.1"/>
    </reaction>
</comment>
<keyword evidence="6" id="KW-0067">ATP-binding</keyword>
<feature type="region of interest" description="Disordered" evidence="9">
    <location>
        <begin position="1447"/>
        <end position="1466"/>
    </location>
</feature>
<reference evidence="11" key="2">
    <citation type="submission" date="2020-05" db="UniProtKB">
        <authorList>
            <consortium name="EnsemblMetazoa"/>
        </authorList>
    </citation>
    <scope>IDENTIFICATION</scope>
    <source>
        <strain evidence="11">USDA</strain>
    </source>
</reference>
<keyword evidence="12" id="KW-1185">Reference proteome</keyword>
<feature type="region of interest" description="Disordered" evidence="9">
    <location>
        <begin position="417"/>
        <end position="527"/>
    </location>
</feature>
<feature type="region of interest" description="Disordered" evidence="9">
    <location>
        <begin position="760"/>
        <end position="792"/>
    </location>
</feature>
<feature type="region of interest" description="Disordered" evidence="9">
    <location>
        <begin position="643"/>
        <end position="681"/>
    </location>
</feature>
<feature type="domain" description="Protein kinase" evidence="10">
    <location>
        <begin position="40"/>
        <end position="306"/>
    </location>
</feature>
<feature type="region of interest" description="Disordered" evidence="9">
    <location>
        <begin position="358"/>
        <end position="400"/>
    </location>
</feature>
<dbReference type="EnsemblMetazoa" id="SCAU009937-RF">
    <property type="protein sequence ID" value="SCAU009937-PF"/>
    <property type="gene ID" value="SCAU009937"/>
</dbReference>
<gene>
    <name evidence="11" type="primary">106088534</name>
</gene>
<evidence type="ECO:0000256" key="9">
    <source>
        <dbReference type="SAM" id="MobiDB-lite"/>
    </source>
</evidence>
<sequence>MKKIFSKFDKNEKLETHHSSSTKEVNSFVGKVFTVGRVTVTIEDVLAEGGFAMVFLAKSNIGNTKYALKRMYVNNEHDLNVAKREIQIASNLSGHKNIIGYVDSSITHTGNGVYEVLLLMPYCRHHMLAMMNARLQVGFTEQEVLTIFCDIAEAVSRLHYCQTPIIHRDLKVENILQNDAGHFVLCDFGSATAKVLNPQQHGVSTVEEEIQKYTTLSYRAPEMIDLFSGKNITTKSDIWALGCLLYKLCFFNLPFGESTLAIQNGAFSIPDNSKYSKGIHQLIRFMLEIDLEKRPNIWQVCDVAFRLSGKENPVQNLQKMPSVVIDQLPVPTFESDAKRISASAKAVKSQTVNIIESGTSVAPRQRPKGSTAVNIQKPLPLGLPPSPSPRNNITSPHPQQPISEQFQVSFPTITTVVQTSESSSTAVSKNPNESQGNTSNNIQNPPTEVLNSLFDSSGFPDPFSENSDAKQTLSDKSKENAEALDSMKNTASAESCTSNKVVNTADQMLSPPKSSPNNNASGHRRNVSDTSAFNKTFANETSQFLAPYDQSVKSRSGSGGEPTVATNNYSGSNPGLFVGPASQSSVSNSELTSTTQTTQLNRSALGETISARVDTWNPFEEQPFSQMTEDNIFEAEFDKIRQRGSQGSINTKSASTTSTLTPTESNFMPVSSNSAGIQNTGSSTTATIATPSVQEDPFGSAPFTLPPGLKEKAASLRKTGANFFTAGSNICGAYGPNAIHGGSTGNATSSTSSKWLLSPTMEVSSEEKSSLINNLKSDSEGRRQDQDNSMAATLSGTSMAFVKLPLDDRNKYEKLRCNDMATSDDSDSEFFQEDCNVVGSTSKKAIFKQLVTSNIPDTIHKIQQAAYHKVDKTQIKVPIVKKLKEKTTTKRPSTAGLQAAQQVNAVLEKHVMQQKQAEAMAAAAKCNEDEDSIGSASDLRAEDDDYFDENRVNHLTSNNTKIKRSEMDVDGISESVNTCNSSAYHAECESVTTHEDDISRVVVKVRMRKKDRSCYAAEVEVGSTVASDISGVDCDRSVKRSTSCEFLNKIGDKPLLLDDELDYGSEDSDSISKSNTTPNIFSGTNADDNNRVKIEVNLQDKEELDVFAMAPFTKPEMLPFKKKSGGKNDSRRKSLNAAETAISNSTQEIWTSTPVKNAKHSKSLCISNKSAKKQEDPHAVETFMEPLFNPFMSFSEKHNVEKITAAPINSTSNYGTVTIVSKNSPNERICEFKACDLFDSEPFPQITTESNRVDASKTYYNNFQPQEPISQLVTVNRSIIINRTPEPKHPDLDVISPNVTTPLYRPNPCANIEVTQGKTLKNSITGSVEVDVQPHHIIACSRGNQPIYPIADKAFVNISQESTSDFNPDDDEEPVIASSEEIYGSEINKSNGCEIPNTMSHSKIRDKKLSLVARTMPVKLSQKVKGHSYKKVSANCLSSTLAQPDLGSTSSLTLSSSKPTQQHPKYNTQEDYNEATFKAAIPSVNNLAGSRKQFNSSSSSFQSNLIQNSAKTGFSNMSFEDFPSDPEMEVIPQRKALPFEVVRNDKTLLEAEKKFGSLKRRSNLFS</sequence>
<dbReference type="EnsemblMetazoa" id="SCAU009937-RA">
    <property type="protein sequence ID" value="SCAU009937-PA"/>
    <property type="gene ID" value="SCAU009937"/>
</dbReference>
<dbReference type="Gene3D" id="1.10.510.10">
    <property type="entry name" value="Transferase(Phosphotransferase) domain 1"/>
    <property type="match status" value="1"/>
</dbReference>
<reference evidence="12" key="1">
    <citation type="submission" date="2015-05" db="EMBL/GenBank/DDBJ databases">
        <authorList>
            <person name="Wilson R.K."/>
            <person name="Warren W.C."/>
            <person name="Olafson P."/>
        </authorList>
    </citation>
    <scope>NUCLEOTIDE SEQUENCE [LARGE SCALE GENOMIC DNA]</scope>
    <source>
        <strain evidence="12">USDA</strain>
    </source>
</reference>
<evidence type="ECO:0000256" key="2">
    <source>
        <dbReference type="ARBA" id="ARBA00022527"/>
    </source>
</evidence>
<evidence type="ECO:0000256" key="4">
    <source>
        <dbReference type="ARBA" id="ARBA00022741"/>
    </source>
</evidence>
<evidence type="ECO:0000256" key="7">
    <source>
        <dbReference type="ARBA" id="ARBA00047899"/>
    </source>
</evidence>
<dbReference type="GO" id="GO:0035612">
    <property type="term" value="F:AP-2 adaptor complex binding"/>
    <property type="evidence" value="ECO:0007669"/>
    <property type="project" value="TreeGrafter"/>
</dbReference>
<dbReference type="GO" id="GO:0005524">
    <property type="term" value="F:ATP binding"/>
    <property type="evidence" value="ECO:0007669"/>
    <property type="project" value="UniProtKB-KW"/>
</dbReference>
<keyword evidence="5" id="KW-0418">Kinase</keyword>
<dbReference type="EC" id="2.7.11.1" evidence="1"/>
<feature type="compositionally biased region" description="Polar residues" evidence="9">
    <location>
        <begin position="390"/>
        <end position="400"/>
    </location>
</feature>
<evidence type="ECO:0000259" key="10">
    <source>
        <dbReference type="PROSITE" id="PS50011"/>
    </source>
</evidence>
<feature type="compositionally biased region" description="Polar residues" evidence="9">
    <location>
        <begin position="487"/>
        <end position="507"/>
    </location>
</feature>
<evidence type="ECO:0000256" key="8">
    <source>
        <dbReference type="ARBA" id="ARBA00048679"/>
    </source>
</evidence>
<feature type="compositionally biased region" description="Low complexity" evidence="9">
    <location>
        <begin position="1448"/>
        <end position="1457"/>
    </location>
</feature>
<dbReference type="Proteomes" id="UP000095300">
    <property type="component" value="Unassembled WGS sequence"/>
</dbReference>
<dbReference type="PROSITE" id="PS50011">
    <property type="entry name" value="PROTEIN_KINASE_DOM"/>
    <property type="match status" value="1"/>
</dbReference>
<feature type="compositionally biased region" description="Low complexity" evidence="9">
    <location>
        <begin position="417"/>
        <end position="428"/>
    </location>
</feature>
<evidence type="ECO:0000256" key="5">
    <source>
        <dbReference type="ARBA" id="ARBA00022777"/>
    </source>
</evidence>
<dbReference type="EnsemblMetazoa" id="SCAU009937-RC">
    <property type="protein sequence ID" value="SCAU009937-PC"/>
    <property type="gene ID" value="SCAU009937"/>
</dbReference>
<proteinExistence type="predicted"/>
<dbReference type="SMART" id="SM00220">
    <property type="entry name" value="S_TKc"/>
    <property type="match status" value="1"/>
</dbReference>
<feature type="compositionally biased region" description="Polar residues" evidence="9">
    <location>
        <begin position="1071"/>
        <end position="1086"/>
    </location>
</feature>